<keyword evidence="1" id="KW-0732">Signal</keyword>
<evidence type="ECO:0000313" key="3">
    <source>
        <dbReference type="EMBL" id="SMB90837.1"/>
    </source>
</evidence>
<evidence type="ECO:0000256" key="1">
    <source>
        <dbReference type="SAM" id="SignalP"/>
    </source>
</evidence>
<dbReference type="OrthoDB" id="857844at2"/>
<dbReference type="NCBIfam" id="TIGR04183">
    <property type="entry name" value="Por_Secre_tail"/>
    <property type="match status" value="1"/>
</dbReference>
<reference evidence="3 4" key="1">
    <citation type="submission" date="2017-04" db="EMBL/GenBank/DDBJ databases">
        <authorList>
            <person name="Afonso C.L."/>
            <person name="Miller P.J."/>
            <person name="Scott M.A."/>
            <person name="Spackman E."/>
            <person name="Goraichik I."/>
            <person name="Dimitrov K.M."/>
            <person name="Suarez D.L."/>
            <person name="Swayne D.E."/>
        </authorList>
    </citation>
    <scope>NUCLEOTIDE SEQUENCE [LARGE SCALE GENOMIC DNA]</scope>
    <source>
        <strain evidence="3 4">DSM 11622</strain>
    </source>
</reference>
<dbReference type="EMBL" id="FWWW01000055">
    <property type="protein sequence ID" value="SMB90837.1"/>
    <property type="molecule type" value="Genomic_DNA"/>
</dbReference>
<evidence type="ECO:0000313" key="4">
    <source>
        <dbReference type="Proteomes" id="UP000192266"/>
    </source>
</evidence>
<dbReference type="Gene3D" id="2.60.40.10">
    <property type="entry name" value="Immunoglobulins"/>
    <property type="match status" value="1"/>
</dbReference>
<dbReference type="Proteomes" id="UP000192266">
    <property type="component" value="Unassembled WGS sequence"/>
</dbReference>
<feature type="domain" description="Secretion system C-terminal sorting" evidence="2">
    <location>
        <begin position="672"/>
        <end position="729"/>
    </location>
</feature>
<dbReference type="RefSeq" id="WP_084444531.1">
    <property type="nucleotide sequence ID" value="NZ_FWWW01000055.1"/>
</dbReference>
<dbReference type="STRING" id="645990.SAMN00120144_0581"/>
<gene>
    <name evidence="3" type="ORF">SAMN00120144_0581</name>
</gene>
<sequence length="743" mass="79596">MKFLPNVLTALGAIFFSLSASQMAQAQAPVIDGQITPNEYGSSSYVTGEQTWYMSWDETNLYVATTFAGVGEATVMYFDTDPDRSMIVNNVNNAGTTEGFGRGGSGYDNTSGTLPFSADAVVYVKPANGYREVRRYSAELGRWADEKPGFGSIANNSNNVREFSIPWSEISTTGSRPANFNWFGYVTNGSGFVYAQVPYFNPGRRPDSNATIGTDANFVRYFTVLNTAAGSNTRAFGPNNVDSYSHSGTGVNTFGPITVYDFTLNTPGALITRASTSTNPNPTWNIQGNLRVNSGTLNLGDSPASVSVASNLGVFDSGVFRYTNQAGTLRVGGNLEFDNPGSVDIDAAVNLTGNNDQTISGGDYRSLTILGNGIKTLSNNDLNIETALVLNGGTLVTGARQVNLGTTGRLTEDNGYLLGMVTSTKTIQGPGSATFGDIGLTITSPNSAPRFPGTVFVQRITGGFGIDAPTSVPTANKTIRRRFFVNASNDNPVGTTIAFTYRAGNPNEREGNSASQNLKLYQSADRTFGYAPVTTGESTHDNSSRTVTFVGQLVLDGYFSLADGNNPLPVELISFTGQAENNAVRLSWATASEKQNKGFEIERRTDQSEWQTLSFVAGNGTTNQRHNYSYLDRSAGAGNNYYRLRQIDLDGKSVYSQPVSVQMGAVAFTLSPVPTTDVLTLNGLGAGKHTTEIYNVRGQRVLSQTFSDETATTLTVSTLPAGVYMVRVLGPDRGVRKARFIKQ</sequence>
<dbReference type="InterPro" id="IPR013783">
    <property type="entry name" value="Ig-like_fold"/>
</dbReference>
<protein>
    <recommendedName>
        <fullName evidence="2">Secretion system C-terminal sorting domain-containing protein</fullName>
    </recommendedName>
</protein>
<proteinExistence type="predicted"/>
<evidence type="ECO:0000259" key="2">
    <source>
        <dbReference type="Pfam" id="PF18962"/>
    </source>
</evidence>
<feature type="chain" id="PRO_5013320495" description="Secretion system C-terminal sorting domain-containing protein" evidence="1">
    <location>
        <begin position="27"/>
        <end position="743"/>
    </location>
</feature>
<accession>A0A1W1VBK3</accession>
<dbReference type="Pfam" id="PF18962">
    <property type="entry name" value="Por_Secre_tail"/>
    <property type="match status" value="1"/>
</dbReference>
<dbReference type="InterPro" id="IPR026444">
    <property type="entry name" value="Secre_tail"/>
</dbReference>
<keyword evidence="4" id="KW-1185">Reference proteome</keyword>
<name>A0A1W1VBK3_9BACT</name>
<dbReference type="AlphaFoldDB" id="A0A1W1VBK3"/>
<feature type="signal peptide" evidence="1">
    <location>
        <begin position="1"/>
        <end position="26"/>
    </location>
</feature>
<organism evidence="3 4">
    <name type="scientific">Hymenobacter roseosalivarius DSM 11622</name>
    <dbReference type="NCBI Taxonomy" id="645990"/>
    <lineage>
        <taxon>Bacteria</taxon>
        <taxon>Pseudomonadati</taxon>
        <taxon>Bacteroidota</taxon>
        <taxon>Cytophagia</taxon>
        <taxon>Cytophagales</taxon>
        <taxon>Hymenobacteraceae</taxon>
        <taxon>Hymenobacter</taxon>
    </lineage>
</organism>